<dbReference type="Pfam" id="PF02156">
    <property type="entry name" value="Glyco_hydro_26"/>
    <property type="match status" value="1"/>
</dbReference>
<comment type="similarity">
    <text evidence="1 4">Belongs to the glycosyl hydrolase 26 family.</text>
</comment>
<evidence type="ECO:0000256" key="1">
    <source>
        <dbReference type="ARBA" id="ARBA00007754"/>
    </source>
</evidence>
<protein>
    <recommendedName>
        <fullName evidence="6">GH26 domain-containing protein</fullName>
    </recommendedName>
</protein>
<dbReference type="PROSITE" id="PS51764">
    <property type="entry name" value="GH26"/>
    <property type="match status" value="1"/>
</dbReference>
<evidence type="ECO:0000256" key="3">
    <source>
        <dbReference type="ARBA" id="ARBA00023295"/>
    </source>
</evidence>
<dbReference type="GeneID" id="27688571"/>
<name>A0A0L0HFU4_SPIPD</name>
<accession>A0A0L0HFU4</accession>
<dbReference type="InParanoid" id="A0A0L0HFU4"/>
<dbReference type="SUPFAM" id="SSF51445">
    <property type="entry name" value="(Trans)glycosidases"/>
    <property type="match status" value="1"/>
</dbReference>
<dbReference type="OrthoDB" id="428177at2759"/>
<organism evidence="7 8">
    <name type="scientific">Spizellomyces punctatus (strain DAOM BR117)</name>
    <dbReference type="NCBI Taxonomy" id="645134"/>
    <lineage>
        <taxon>Eukaryota</taxon>
        <taxon>Fungi</taxon>
        <taxon>Fungi incertae sedis</taxon>
        <taxon>Chytridiomycota</taxon>
        <taxon>Chytridiomycota incertae sedis</taxon>
        <taxon>Chytridiomycetes</taxon>
        <taxon>Spizellomycetales</taxon>
        <taxon>Spizellomycetaceae</taxon>
        <taxon>Spizellomyces</taxon>
    </lineage>
</organism>
<keyword evidence="5" id="KW-1133">Transmembrane helix</keyword>
<dbReference type="eggNOG" id="ENOG502RQ70">
    <property type="taxonomic scope" value="Eukaryota"/>
</dbReference>
<evidence type="ECO:0000313" key="7">
    <source>
        <dbReference type="EMBL" id="KNC99799.1"/>
    </source>
</evidence>
<dbReference type="EMBL" id="KQ257457">
    <property type="protein sequence ID" value="KNC99799.1"/>
    <property type="molecule type" value="Genomic_DNA"/>
</dbReference>
<keyword evidence="2 4" id="KW-0378">Hydrolase</keyword>
<dbReference type="STRING" id="645134.A0A0L0HFU4"/>
<dbReference type="RefSeq" id="XP_016607839.1">
    <property type="nucleotide sequence ID" value="XM_016753400.1"/>
</dbReference>
<dbReference type="AlphaFoldDB" id="A0A0L0HFU4"/>
<dbReference type="InterPro" id="IPR017853">
    <property type="entry name" value="GH"/>
</dbReference>
<feature type="active site" description="Proton donor" evidence="4">
    <location>
        <position position="182"/>
    </location>
</feature>
<dbReference type="InterPro" id="IPR000805">
    <property type="entry name" value="Glyco_hydro_26"/>
</dbReference>
<dbReference type="PANTHER" id="PTHR40079:SF4">
    <property type="entry name" value="GH26 DOMAIN-CONTAINING PROTEIN-RELATED"/>
    <property type="match status" value="1"/>
</dbReference>
<keyword evidence="3 4" id="KW-0326">Glycosidase</keyword>
<reference evidence="7 8" key="1">
    <citation type="submission" date="2009-08" db="EMBL/GenBank/DDBJ databases">
        <title>The Genome Sequence of Spizellomyces punctatus strain DAOM BR117.</title>
        <authorList>
            <consortium name="The Broad Institute Genome Sequencing Platform"/>
            <person name="Russ C."/>
            <person name="Cuomo C."/>
            <person name="Shea T."/>
            <person name="Young S.K."/>
            <person name="Zeng Q."/>
            <person name="Koehrsen M."/>
            <person name="Haas B."/>
            <person name="Borodovsky M."/>
            <person name="Guigo R."/>
            <person name="Alvarado L."/>
            <person name="Berlin A."/>
            <person name="Bochicchio J."/>
            <person name="Borenstein D."/>
            <person name="Chapman S."/>
            <person name="Chen Z."/>
            <person name="Engels R."/>
            <person name="Freedman E."/>
            <person name="Gellesch M."/>
            <person name="Goldberg J."/>
            <person name="Griggs A."/>
            <person name="Gujja S."/>
            <person name="Heiman D."/>
            <person name="Hepburn T."/>
            <person name="Howarth C."/>
            <person name="Jen D."/>
            <person name="Larson L."/>
            <person name="Lewis B."/>
            <person name="Mehta T."/>
            <person name="Park D."/>
            <person name="Pearson M."/>
            <person name="Roberts A."/>
            <person name="Saif S."/>
            <person name="Shenoy N."/>
            <person name="Sisk P."/>
            <person name="Stolte C."/>
            <person name="Sykes S."/>
            <person name="Thomson T."/>
            <person name="Walk T."/>
            <person name="White J."/>
            <person name="Yandava C."/>
            <person name="Burger G."/>
            <person name="Gray M.W."/>
            <person name="Holland P.W.H."/>
            <person name="King N."/>
            <person name="Lang F.B.F."/>
            <person name="Roger A.J."/>
            <person name="Ruiz-Trillo I."/>
            <person name="Lander E."/>
            <person name="Nusbaum C."/>
        </authorList>
    </citation>
    <scope>NUCLEOTIDE SEQUENCE [LARGE SCALE GENOMIC DNA]</scope>
    <source>
        <strain evidence="7 8">DAOM BR117</strain>
    </source>
</reference>
<keyword evidence="5" id="KW-0812">Transmembrane</keyword>
<dbReference type="Proteomes" id="UP000053201">
    <property type="component" value="Unassembled WGS sequence"/>
</dbReference>
<evidence type="ECO:0000256" key="2">
    <source>
        <dbReference type="ARBA" id="ARBA00022801"/>
    </source>
</evidence>
<dbReference type="VEuPathDB" id="FungiDB:SPPG_05176"/>
<evidence type="ECO:0000256" key="4">
    <source>
        <dbReference type="PROSITE-ProRule" id="PRU01100"/>
    </source>
</evidence>
<sequence length="436" mass="47999">MGYQSRRLFCGILFWLKTTFAVALAFAIMAVLSLRVYTKHKDAMDERAKQPINTPIAIDPANLGCQYQPGGLARLEPAQGVLMGYSPNWNPDVPTTINQRLGRRAAVFNTFMRLVNDPVNPVDQNMLDWHAAEVINAGGIMALTLEPIDMLGVTDAVIDKVTDHFRRLNAGGCPIILRYGHEMNGEWTNYGYRPNIYIPAFQKMATAVHAKTNLTAMLWSPNVGALYPFTATAGGSTWQTADPANLALLDTNGNGIVDAGDDPYMPYYPGDEYVDWVGLSLYYYQDAAPNAVPKATFFDDYLEGQNLVAYGADANVNLALRNFYQRFAVEKKKPMALSESGAGYLMNQAGATELAVKQGWWEQTLNTATLARLTQLKLIINFEEQKNEAAYVKNWAVTTKPEILAAYNAHLTQLGAAVLWANKLGVSCDGSLKTSA</sequence>
<gene>
    <name evidence="7" type="ORF">SPPG_05176</name>
</gene>
<feature type="domain" description="GH26" evidence="6">
    <location>
        <begin position="63"/>
        <end position="407"/>
    </location>
</feature>
<evidence type="ECO:0000256" key="5">
    <source>
        <dbReference type="SAM" id="Phobius"/>
    </source>
</evidence>
<keyword evidence="8" id="KW-1185">Reference proteome</keyword>
<feature type="active site" description="Nucleophile" evidence="4">
    <location>
        <position position="339"/>
    </location>
</feature>
<proteinExistence type="inferred from homology"/>
<evidence type="ECO:0000259" key="6">
    <source>
        <dbReference type="PROSITE" id="PS51764"/>
    </source>
</evidence>
<dbReference type="GO" id="GO:0016985">
    <property type="term" value="F:mannan endo-1,4-beta-mannosidase activity"/>
    <property type="evidence" value="ECO:0007669"/>
    <property type="project" value="InterPro"/>
</dbReference>
<dbReference type="OMA" id="MMWAPNY"/>
<keyword evidence="5" id="KW-0472">Membrane</keyword>
<dbReference type="GO" id="GO:0006080">
    <property type="term" value="P:substituted mannan metabolic process"/>
    <property type="evidence" value="ECO:0007669"/>
    <property type="project" value="InterPro"/>
</dbReference>
<evidence type="ECO:0000313" key="8">
    <source>
        <dbReference type="Proteomes" id="UP000053201"/>
    </source>
</evidence>
<dbReference type="InterPro" id="IPR022790">
    <property type="entry name" value="GH26_dom"/>
</dbReference>
<dbReference type="PANTHER" id="PTHR40079">
    <property type="entry name" value="MANNAN ENDO-1,4-BETA-MANNOSIDASE E-RELATED"/>
    <property type="match status" value="1"/>
</dbReference>
<feature type="transmembrane region" description="Helical" evidence="5">
    <location>
        <begin position="12"/>
        <end position="37"/>
    </location>
</feature>
<dbReference type="Gene3D" id="3.20.20.80">
    <property type="entry name" value="Glycosidases"/>
    <property type="match status" value="1"/>
</dbReference>